<dbReference type="InterPro" id="IPR036388">
    <property type="entry name" value="WH-like_DNA-bd_sf"/>
</dbReference>
<dbReference type="SMART" id="SM00419">
    <property type="entry name" value="HTH_CRP"/>
    <property type="match status" value="1"/>
</dbReference>
<dbReference type="AlphaFoldDB" id="A0AA95NGX4"/>
<name>A0AA95NGX4_9BURK</name>
<keyword evidence="7" id="KW-1185">Reference proteome</keyword>
<feature type="domain" description="HTH crp-type" evidence="5">
    <location>
        <begin position="170"/>
        <end position="239"/>
    </location>
</feature>
<feature type="domain" description="Cyclic nucleotide-binding" evidence="4">
    <location>
        <begin position="63"/>
        <end position="138"/>
    </location>
</feature>
<sequence length="254" mass="28071">MNPMPQLGRLSAAQRRASYPSAYQRALGLALKKALAPADDLDYLADELMQLGQPQQVRARKPVFQAGERDAQLWLLVSGKVALGKHDAQGRWWQSREFGPGDWIDLLSAWVGEPHAETAIALTEVQAHALPVEAVAQLCDTQPGLARALLRCVAARARGVTLDRQALLTKDIHARLAAWLLEQSRLAGDTDELQLQLQKKDLASQLGVTPETLSRSLRALHDQGIARVDRYQLSITDRPALQALADRQPSRYSR</sequence>
<protein>
    <submittedName>
        <fullName evidence="6">Crp/Fnr family transcriptional regulator</fullName>
    </submittedName>
</protein>
<evidence type="ECO:0000313" key="6">
    <source>
        <dbReference type="EMBL" id="WIT10651.1"/>
    </source>
</evidence>
<evidence type="ECO:0000313" key="7">
    <source>
        <dbReference type="Proteomes" id="UP001177769"/>
    </source>
</evidence>
<dbReference type="InterPro" id="IPR000595">
    <property type="entry name" value="cNMP-bd_dom"/>
</dbReference>
<dbReference type="InterPro" id="IPR050397">
    <property type="entry name" value="Env_Response_Regulators"/>
</dbReference>
<dbReference type="SUPFAM" id="SSF51206">
    <property type="entry name" value="cAMP-binding domain-like"/>
    <property type="match status" value="1"/>
</dbReference>
<dbReference type="Proteomes" id="UP001177769">
    <property type="component" value="Chromosome"/>
</dbReference>
<evidence type="ECO:0000256" key="1">
    <source>
        <dbReference type="ARBA" id="ARBA00023015"/>
    </source>
</evidence>
<proteinExistence type="predicted"/>
<evidence type="ECO:0000259" key="5">
    <source>
        <dbReference type="PROSITE" id="PS51063"/>
    </source>
</evidence>
<dbReference type="InterPro" id="IPR012318">
    <property type="entry name" value="HTH_CRP"/>
</dbReference>
<dbReference type="GO" id="GO:0003700">
    <property type="term" value="F:DNA-binding transcription factor activity"/>
    <property type="evidence" value="ECO:0007669"/>
    <property type="project" value="TreeGrafter"/>
</dbReference>
<dbReference type="CDD" id="cd00038">
    <property type="entry name" value="CAP_ED"/>
    <property type="match status" value="1"/>
</dbReference>
<keyword evidence="1" id="KW-0805">Transcription regulation</keyword>
<dbReference type="Gene3D" id="2.60.120.10">
    <property type="entry name" value="Jelly Rolls"/>
    <property type="match status" value="1"/>
</dbReference>
<dbReference type="PROSITE" id="PS51063">
    <property type="entry name" value="HTH_CRP_2"/>
    <property type="match status" value="1"/>
</dbReference>
<organism evidence="6 7">
    <name type="scientific">Paucibacter sediminis</name>
    <dbReference type="NCBI Taxonomy" id="3019553"/>
    <lineage>
        <taxon>Bacteria</taxon>
        <taxon>Pseudomonadati</taxon>
        <taxon>Pseudomonadota</taxon>
        <taxon>Betaproteobacteria</taxon>
        <taxon>Burkholderiales</taxon>
        <taxon>Sphaerotilaceae</taxon>
        <taxon>Roseateles</taxon>
    </lineage>
</organism>
<dbReference type="Gene3D" id="1.10.10.10">
    <property type="entry name" value="Winged helix-like DNA-binding domain superfamily/Winged helix DNA-binding domain"/>
    <property type="match status" value="1"/>
</dbReference>
<evidence type="ECO:0000259" key="4">
    <source>
        <dbReference type="PROSITE" id="PS50042"/>
    </source>
</evidence>
<dbReference type="EMBL" id="CP116346">
    <property type="protein sequence ID" value="WIT10651.1"/>
    <property type="molecule type" value="Genomic_DNA"/>
</dbReference>
<dbReference type="GO" id="GO:0003677">
    <property type="term" value="F:DNA binding"/>
    <property type="evidence" value="ECO:0007669"/>
    <property type="project" value="UniProtKB-KW"/>
</dbReference>
<dbReference type="PANTHER" id="PTHR24567:SF26">
    <property type="entry name" value="REGULATORY PROTEIN YEIL"/>
    <property type="match status" value="1"/>
</dbReference>
<keyword evidence="2" id="KW-0238">DNA-binding</keyword>
<evidence type="ECO:0000256" key="2">
    <source>
        <dbReference type="ARBA" id="ARBA00023125"/>
    </source>
</evidence>
<gene>
    <name evidence="6" type="ORF">PFX98_17265</name>
</gene>
<dbReference type="Pfam" id="PF00027">
    <property type="entry name" value="cNMP_binding"/>
    <property type="match status" value="1"/>
</dbReference>
<accession>A0AA95NGX4</accession>
<dbReference type="GO" id="GO:0005829">
    <property type="term" value="C:cytosol"/>
    <property type="evidence" value="ECO:0007669"/>
    <property type="project" value="TreeGrafter"/>
</dbReference>
<dbReference type="PANTHER" id="PTHR24567">
    <property type="entry name" value="CRP FAMILY TRANSCRIPTIONAL REGULATORY PROTEIN"/>
    <property type="match status" value="1"/>
</dbReference>
<dbReference type="PROSITE" id="PS50042">
    <property type="entry name" value="CNMP_BINDING_3"/>
    <property type="match status" value="1"/>
</dbReference>
<dbReference type="SUPFAM" id="SSF46785">
    <property type="entry name" value="Winged helix' DNA-binding domain"/>
    <property type="match status" value="1"/>
</dbReference>
<dbReference type="KEGG" id="pais:PFX98_17265"/>
<dbReference type="RefSeq" id="WP_285231725.1">
    <property type="nucleotide sequence ID" value="NZ_CP116346.1"/>
</dbReference>
<keyword evidence="3" id="KW-0804">Transcription</keyword>
<dbReference type="InterPro" id="IPR018490">
    <property type="entry name" value="cNMP-bd_dom_sf"/>
</dbReference>
<dbReference type="InterPro" id="IPR036390">
    <property type="entry name" value="WH_DNA-bd_sf"/>
</dbReference>
<reference evidence="6" key="1">
    <citation type="submission" date="2023-01" db="EMBL/GenBank/DDBJ databases">
        <title>Whole genome sequence of Paucibacter sp. S2-9 isolated from pond sediment.</title>
        <authorList>
            <person name="Jung J.Y."/>
        </authorList>
    </citation>
    <scope>NUCLEOTIDE SEQUENCE</scope>
    <source>
        <strain evidence="6">S2-9</strain>
    </source>
</reference>
<dbReference type="InterPro" id="IPR014710">
    <property type="entry name" value="RmlC-like_jellyroll"/>
</dbReference>
<evidence type="ECO:0000256" key="3">
    <source>
        <dbReference type="ARBA" id="ARBA00023163"/>
    </source>
</evidence>
<dbReference type="Pfam" id="PF13545">
    <property type="entry name" value="HTH_Crp_2"/>
    <property type="match status" value="1"/>
</dbReference>